<keyword evidence="1" id="KW-0175">Coiled coil</keyword>
<organism evidence="2 3">
    <name type="scientific">Niastella caeni</name>
    <dbReference type="NCBI Taxonomy" id="2569763"/>
    <lineage>
        <taxon>Bacteria</taxon>
        <taxon>Pseudomonadati</taxon>
        <taxon>Bacteroidota</taxon>
        <taxon>Chitinophagia</taxon>
        <taxon>Chitinophagales</taxon>
        <taxon>Chitinophagaceae</taxon>
        <taxon>Niastella</taxon>
    </lineage>
</organism>
<dbReference type="Gene3D" id="1.10.1470.10">
    <property type="entry name" value="YjbJ"/>
    <property type="match status" value="1"/>
</dbReference>
<evidence type="ECO:0000313" key="2">
    <source>
        <dbReference type="EMBL" id="THU40461.1"/>
    </source>
</evidence>
<dbReference type="SUPFAM" id="SSF69047">
    <property type="entry name" value="Hypothetical protein YjbJ"/>
    <property type="match status" value="1"/>
</dbReference>
<sequence length="62" mass="7192">MTINSGLKGNWNDQKSKLKKKFPALTDKDLFFEIGRKNEMLANLQVKLDKTKEELQQIIEAL</sequence>
<keyword evidence="3" id="KW-1185">Reference proteome</keyword>
<dbReference type="InterPro" id="IPR036629">
    <property type="entry name" value="YjbJ_sf"/>
</dbReference>
<evidence type="ECO:0000256" key="1">
    <source>
        <dbReference type="SAM" id="Coils"/>
    </source>
</evidence>
<evidence type="ECO:0000313" key="3">
    <source>
        <dbReference type="Proteomes" id="UP000306918"/>
    </source>
</evidence>
<gene>
    <name evidence="2" type="ORF">FAM09_11410</name>
</gene>
<proteinExistence type="predicted"/>
<dbReference type="OrthoDB" id="9796058at2"/>
<reference evidence="2 3" key="1">
    <citation type="submission" date="2019-04" db="EMBL/GenBank/DDBJ databases">
        <title>Niastella caeni sp. nov., isolated from activated sludge.</title>
        <authorList>
            <person name="Sheng M."/>
        </authorList>
    </citation>
    <scope>NUCLEOTIDE SEQUENCE [LARGE SCALE GENOMIC DNA]</scope>
    <source>
        <strain evidence="2 3">HX-2-15</strain>
    </source>
</reference>
<dbReference type="AlphaFoldDB" id="A0A4S8HYP6"/>
<name>A0A4S8HYP6_9BACT</name>
<protein>
    <submittedName>
        <fullName evidence="2">General stress protein CsbD</fullName>
    </submittedName>
</protein>
<accession>A0A4S8HYP6</accession>
<dbReference type="EMBL" id="STFF01000002">
    <property type="protein sequence ID" value="THU40461.1"/>
    <property type="molecule type" value="Genomic_DNA"/>
</dbReference>
<dbReference type="RefSeq" id="WP_136577214.1">
    <property type="nucleotide sequence ID" value="NZ_STFF01000002.1"/>
</dbReference>
<dbReference type="Proteomes" id="UP000306918">
    <property type="component" value="Unassembled WGS sequence"/>
</dbReference>
<comment type="caution">
    <text evidence="2">The sequence shown here is derived from an EMBL/GenBank/DDBJ whole genome shotgun (WGS) entry which is preliminary data.</text>
</comment>
<feature type="coiled-coil region" evidence="1">
    <location>
        <begin position="34"/>
        <end position="61"/>
    </location>
</feature>